<dbReference type="GO" id="GO:0000166">
    <property type="term" value="F:nucleotide binding"/>
    <property type="evidence" value="ECO:0007669"/>
    <property type="project" value="InterPro"/>
</dbReference>
<proteinExistence type="predicted"/>
<feature type="domain" description="GFO/IDH/MocA-like oxidoreductase" evidence="3">
    <location>
        <begin position="134"/>
        <end position="268"/>
    </location>
</feature>
<dbReference type="SUPFAM" id="SSF51735">
    <property type="entry name" value="NAD(P)-binding Rossmann-fold domains"/>
    <property type="match status" value="1"/>
</dbReference>
<reference evidence="4" key="1">
    <citation type="submission" date="2012-10" db="EMBL/GenBank/DDBJ databases">
        <authorList>
            <person name="Sandrine L."/>
        </authorList>
    </citation>
    <scope>NUCLEOTIDE SEQUENCE</scope>
</reference>
<feature type="domain" description="Gfo/Idh/MocA-like oxidoreductase N-terminal" evidence="2">
    <location>
        <begin position="7"/>
        <end position="123"/>
    </location>
</feature>
<dbReference type="Pfam" id="PF01408">
    <property type="entry name" value="GFO_IDH_MocA"/>
    <property type="match status" value="1"/>
</dbReference>
<dbReference type="Pfam" id="PF22725">
    <property type="entry name" value="GFO_IDH_MocA_C3"/>
    <property type="match status" value="1"/>
</dbReference>
<dbReference type="PANTHER" id="PTHR43818:SF11">
    <property type="entry name" value="BCDNA.GH03377"/>
    <property type="match status" value="1"/>
</dbReference>
<evidence type="ECO:0000259" key="3">
    <source>
        <dbReference type="Pfam" id="PF22725"/>
    </source>
</evidence>
<organism evidence="4">
    <name type="scientific">termite gut metagenome</name>
    <dbReference type="NCBI Taxonomy" id="433724"/>
    <lineage>
        <taxon>unclassified sequences</taxon>
        <taxon>metagenomes</taxon>
        <taxon>organismal metagenomes</taxon>
    </lineage>
</organism>
<sequence>MDTKPVKTAVVGCGAISSTYIPNLMHLFSIIELAALCDVRPEAARGQAEAFGVGRVMTPEEVESAGDIELVVNLTGPGAHYDVTKRMLLAGKHVFSEKTIAATVEQGRELAQLAQERNLTLGVAPDTVLGAGLQTARKVLDAGLIGTPTSCVACANRNQMLNSELFPFIRQSAAGAFPYDVGVYYVAALLSLLGPVSSVTGLAAKAPRRPRQVLHNGGDADGWEMPGVDLLAGSLQFESGVLGSVHFDGTSINTEQPLLVIYGTQGILRLGDPNRFDGAVTLVRPEAEPGEIPFTHGFGGRPVEGGVAGAQGHRGVGAAEMAWAIRERRAARCGAAFGLHTLEVLQGLERSAGSHQPWAPASTFTFEPLAAGFYDTTFGGLLRADAESSLRMR</sequence>
<dbReference type="InterPro" id="IPR000683">
    <property type="entry name" value="Gfo/Idh/MocA-like_OxRdtase_N"/>
</dbReference>
<dbReference type="InterPro" id="IPR055170">
    <property type="entry name" value="GFO_IDH_MocA-like_dom"/>
</dbReference>
<dbReference type="Gene3D" id="3.40.50.720">
    <property type="entry name" value="NAD(P)-binding Rossmann-like Domain"/>
    <property type="match status" value="1"/>
</dbReference>
<dbReference type="PANTHER" id="PTHR43818">
    <property type="entry name" value="BCDNA.GH03377"/>
    <property type="match status" value="1"/>
</dbReference>
<evidence type="ECO:0000256" key="1">
    <source>
        <dbReference type="ARBA" id="ARBA00023002"/>
    </source>
</evidence>
<dbReference type="InterPro" id="IPR050463">
    <property type="entry name" value="Gfo/Idh/MocA_oxidrdct_glycsds"/>
</dbReference>
<gene>
    <name evidence="4" type="ORF">BN138_983</name>
</gene>
<dbReference type="Gene3D" id="3.30.360.10">
    <property type="entry name" value="Dihydrodipicolinate Reductase, domain 2"/>
    <property type="match status" value="1"/>
</dbReference>
<dbReference type="AlphaFoldDB" id="S0DG04"/>
<dbReference type="GO" id="GO:0016491">
    <property type="term" value="F:oxidoreductase activity"/>
    <property type="evidence" value="ECO:0007669"/>
    <property type="project" value="UniProtKB-KW"/>
</dbReference>
<dbReference type="SUPFAM" id="SSF55347">
    <property type="entry name" value="Glyceraldehyde-3-phosphate dehydrogenase-like, C-terminal domain"/>
    <property type="match status" value="1"/>
</dbReference>
<dbReference type="EMBL" id="HF548330">
    <property type="protein sequence ID" value="CCO21795.1"/>
    <property type="molecule type" value="Genomic_DNA"/>
</dbReference>
<evidence type="ECO:0000259" key="2">
    <source>
        <dbReference type="Pfam" id="PF01408"/>
    </source>
</evidence>
<dbReference type="InterPro" id="IPR036291">
    <property type="entry name" value="NAD(P)-bd_dom_sf"/>
</dbReference>
<accession>S0DG04</accession>
<protein>
    <submittedName>
        <fullName evidence="4">Putative oxidoreductase</fullName>
    </submittedName>
</protein>
<evidence type="ECO:0000313" key="4">
    <source>
        <dbReference type="EMBL" id="CCO21795.1"/>
    </source>
</evidence>
<keyword evidence="1" id="KW-0560">Oxidoreductase</keyword>
<reference evidence="4" key="2">
    <citation type="journal article" date="2013" name="Biotechnol. Biofuels">
        <title>Mining for hemicellulases in the fungus-growing termite Pseudacanthotermes militaris using functional metagenomics.</title>
        <authorList>
            <person name="Bastien G."/>
            <person name="Arnal G."/>
            <person name="Bozonnet S."/>
            <person name="Laguerre S."/>
            <person name="Ferreira F."/>
            <person name="Faure R."/>
            <person name="Henrissat B."/>
            <person name="Lefevre F."/>
            <person name="Robe P."/>
            <person name="Bouchez O."/>
            <person name="Noirot C."/>
            <person name="Dumon C."/>
            <person name="O'Donohue M."/>
        </authorList>
    </citation>
    <scope>NUCLEOTIDE SEQUENCE</scope>
</reference>
<name>S0DG04_9ZZZZ</name>